<organism evidence="2 3">
    <name type="scientific">Sphaerisporangium flaviroseum</name>
    <dbReference type="NCBI Taxonomy" id="509199"/>
    <lineage>
        <taxon>Bacteria</taxon>
        <taxon>Bacillati</taxon>
        <taxon>Actinomycetota</taxon>
        <taxon>Actinomycetes</taxon>
        <taxon>Streptosporangiales</taxon>
        <taxon>Streptosporangiaceae</taxon>
        <taxon>Sphaerisporangium</taxon>
    </lineage>
</organism>
<accession>A0ABP7IAG4</accession>
<name>A0ABP7IAG4_9ACTN</name>
<protein>
    <submittedName>
        <fullName evidence="2">Uncharacterized protein</fullName>
    </submittedName>
</protein>
<comment type="caution">
    <text evidence="2">The sequence shown here is derived from an EMBL/GenBank/DDBJ whole genome shotgun (WGS) entry which is preliminary data.</text>
</comment>
<evidence type="ECO:0000256" key="1">
    <source>
        <dbReference type="SAM" id="MobiDB-lite"/>
    </source>
</evidence>
<dbReference type="Proteomes" id="UP001500888">
    <property type="component" value="Unassembled WGS sequence"/>
</dbReference>
<proteinExistence type="predicted"/>
<feature type="region of interest" description="Disordered" evidence="1">
    <location>
        <begin position="55"/>
        <end position="77"/>
    </location>
</feature>
<gene>
    <name evidence="2" type="ORF">GCM10022226_37840</name>
</gene>
<evidence type="ECO:0000313" key="3">
    <source>
        <dbReference type="Proteomes" id="UP001500888"/>
    </source>
</evidence>
<sequence>MARLYGGQRRCQLCSIALYFGVPGATRRRDSTETRRPEHSTVVLALVRERVMGGTENDQTVPLGHGARARHRRHRERSDRAARPWIGFARTELGVVAVRTYGFGHFW</sequence>
<reference evidence="3" key="1">
    <citation type="journal article" date="2019" name="Int. J. Syst. Evol. Microbiol.">
        <title>The Global Catalogue of Microorganisms (GCM) 10K type strain sequencing project: providing services to taxonomists for standard genome sequencing and annotation.</title>
        <authorList>
            <consortium name="The Broad Institute Genomics Platform"/>
            <consortium name="The Broad Institute Genome Sequencing Center for Infectious Disease"/>
            <person name="Wu L."/>
            <person name="Ma J."/>
        </authorList>
    </citation>
    <scope>NUCLEOTIDE SEQUENCE [LARGE SCALE GENOMIC DNA]</scope>
    <source>
        <strain evidence="3">JCM 16908</strain>
    </source>
</reference>
<dbReference type="EMBL" id="BAAAZR010000008">
    <property type="protein sequence ID" value="GAA3813539.1"/>
    <property type="molecule type" value="Genomic_DNA"/>
</dbReference>
<keyword evidence="3" id="KW-1185">Reference proteome</keyword>
<evidence type="ECO:0000313" key="2">
    <source>
        <dbReference type="EMBL" id="GAA3813539.1"/>
    </source>
</evidence>